<accession>A0A8J3I396</accession>
<keyword evidence="5 7" id="KW-1133">Transmembrane helix</keyword>
<evidence type="ECO:0000256" key="6">
    <source>
        <dbReference type="ARBA" id="ARBA00023136"/>
    </source>
</evidence>
<dbReference type="EMBL" id="BNJF01000002">
    <property type="protein sequence ID" value="GHO46786.1"/>
    <property type="molecule type" value="Genomic_DNA"/>
</dbReference>
<evidence type="ECO:0000313" key="9">
    <source>
        <dbReference type="EMBL" id="GHO46786.1"/>
    </source>
</evidence>
<evidence type="ECO:0000256" key="7">
    <source>
        <dbReference type="RuleBase" id="RU363032"/>
    </source>
</evidence>
<evidence type="ECO:0000256" key="4">
    <source>
        <dbReference type="ARBA" id="ARBA00022692"/>
    </source>
</evidence>
<reference evidence="9" key="1">
    <citation type="submission" date="2020-10" db="EMBL/GenBank/DDBJ databases">
        <title>Taxonomic study of unclassified bacteria belonging to the class Ktedonobacteria.</title>
        <authorList>
            <person name="Yabe S."/>
            <person name="Wang C.M."/>
            <person name="Zheng Y."/>
            <person name="Sakai Y."/>
            <person name="Cavaletti L."/>
            <person name="Monciardini P."/>
            <person name="Donadio S."/>
        </authorList>
    </citation>
    <scope>NUCLEOTIDE SEQUENCE</scope>
    <source>
        <strain evidence="9">SOSP1-1</strain>
    </source>
</reference>
<dbReference type="InterPro" id="IPR035906">
    <property type="entry name" value="MetI-like_sf"/>
</dbReference>
<feature type="domain" description="ABC transmembrane type-1" evidence="8">
    <location>
        <begin position="65"/>
        <end position="280"/>
    </location>
</feature>
<dbReference type="Proteomes" id="UP000612362">
    <property type="component" value="Unassembled WGS sequence"/>
</dbReference>
<feature type="transmembrane region" description="Helical" evidence="7">
    <location>
        <begin position="7"/>
        <end position="34"/>
    </location>
</feature>
<dbReference type="PROSITE" id="PS50928">
    <property type="entry name" value="ABC_TM1"/>
    <property type="match status" value="1"/>
</dbReference>
<comment type="caution">
    <text evidence="9">The sequence shown here is derived from an EMBL/GenBank/DDBJ whole genome shotgun (WGS) entry which is preliminary data.</text>
</comment>
<feature type="transmembrane region" description="Helical" evidence="7">
    <location>
        <begin position="102"/>
        <end position="122"/>
    </location>
</feature>
<dbReference type="GO" id="GO:0055085">
    <property type="term" value="P:transmembrane transport"/>
    <property type="evidence" value="ECO:0007669"/>
    <property type="project" value="InterPro"/>
</dbReference>
<dbReference type="Pfam" id="PF00528">
    <property type="entry name" value="BPD_transp_1"/>
    <property type="match status" value="1"/>
</dbReference>
<keyword evidence="3" id="KW-1003">Cell membrane</keyword>
<protein>
    <submittedName>
        <fullName evidence="9">Glycerol-3-phosphate ABC transporter permease</fullName>
    </submittedName>
</protein>
<gene>
    <name evidence="9" type="ORF">KSX_49490</name>
</gene>
<dbReference type="Gene3D" id="1.10.3720.10">
    <property type="entry name" value="MetI-like"/>
    <property type="match status" value="1"/>
</dbReference>
<dbReference type="InterPro" id="IPR051393">
    <property type="entry name" value="ABC_transporter_permease"/>
</dbReference>
<name>A0A8J3I396_9CHLR</name>
<feature type="transmembrane region" description="Helical" evidence="7">
    <location>
        <begin position="263"/>
        <end position="283"/>
    </location>
</feature>
<sequence length="292" mass="32367">MTTGQAYLYLLPAFIILGVFSYFPSVFVFIISLFKWNFLNHGTQPFVGLANYRFLLSDPSFWQSLQTTVLYVVVSVPLQLILSLLLAILLMSSIRGRAFWRLAIFSPFITPMVATTSIWLWMFDNYHGLLNGILHLLHLKSIDWLGDPHWILPSMILYTTWKSLGFSVVLFMSGLTNISPALAEAARVDGAGPWQVFRHITWPLLTPVTMVVLLLSTIESFKMFQPAFLFVGPDGGAGNAGQTLGLYLFAQAFGTSAHTGTGAAISVIIFLLVFTISVAQFGLSRRSTSAVE</sequence>
<evidence type="ECO:0000313" key="10">
    <source>
        <dbReference type="Proteomes" id="UP000612362"/>
    </source>
</evidence>
<comment type="subcellular location">
    <subcellularLocation>
        <location evidence="1 7">Cell membrane</location>
        <topology evidence="1 7">Multi-pass membrane protein</topology>
    </subcellularLocation>
</comment>
<evidence type="ECO:0000256" key="5">
    <source>
        <dbReference type="ARBA" id="ARBA00022989"/>
    </source>
</evidence>
<feature type="transmembrane region" description="Helical" evidence="7">
    <location>
        <begin position="69"/>
        <end position="90"/>
    </location>
</feature>
<keyword evidence="6 7" id="KW-0472">Membrane</keyword>
<dbReference type="PANTHER" id="PTHR30193:SF37">
    <property type="entry name" value="INNER MEMBRANE ABC TRANSPORTER PERMEASE PROTEIN YCJO"/>
    <property type="match status" value="1"/>
</dbReference>
<keyword evidence="4 7" id="KW-0812">Transmembrane</keyword>
<keyword evidence="10" id="KW-1185">Reference proteome</keyword>
<dbReference type="SUPFAM" id="SSF161098">
    <property type="entry name" value="MetI-like"/>
    <property type="match status" value="1"/>
</dbReference>
<organism evidence="9 10">
    <name type="scientific">Ktedonospora formicarum</name>
    <dbReference type="NCBI Taxonomy" id="2778364"/>
    <lineage>
        <taxon>Bacteria</taxon>
        <taxon>Bacillati</taxon>
        <taxon>Chloroflexota</taxon>
        <taxon>Ktedonobacteria</taxon>
        <taxon>Ktedonobacterales</taxon>
        <taxon>Ktedonobacteraceae</taxon>
        <taxon>Ktedonospora</taxon>
    </lineage>
</organism>
<dbReference type="InterPro" id="IPR000515">
    <property type="entry name" value="MetI-like"/>
</dbReference>
<comment type="similarity">
    <text evidence="7">Belongs to the binding-protein-dependent transport system permease family.</text>
</comment>
<feature type="transmembrane region" description="Helical" evidence="7">
    <location>
        <begin position="155"/>
        <end position="175"/>
    </location>
</feature>
<evidence type="ECO:0000256" key="2">
    <source>
        <dbReference type="ARBA" id="ARBA00022448"/>
    </source>
</evidence>
<evidence type="ECO:0000259" key="8">
    <source>
        <dbReference type="PROSITE" id="PS50928"/>
    </source>
</evidence>
<proteinExistence type="inferred from homology"/>
<dbReference type="PANTHER" id="PTHR30193">
    <property type="entry name" value="ABC TRANSPORTER PERMEASE PROTEIN"/>
    <property type="match status" value="1"/>
</dbReference>
<dbReference type="GO" id="GO:0005886">
    <property type="term" value="C:plasma membrane"/>
    <property type="evidence" value="ECO:0007669"/>
    <property type="project" value="UniProtKB-SubCell"/>
</dbReference>
<feature type="transmembrane region" description="Helical" evidence="7">
    <location>
        <begin position="196"/>
        <end position="218"/>
    </location>
</feature>
<dbReference type="CDD" id="cd06261">
    <property type="entry name" value="TM_PBP2"/>
    <property type="match status" value="1"/>
</dbReference>
<dbReference type="AlphaFoldDB" id="A0A8J3I396"/>
<evidence type="ECO:0000256" key="1">
    <source>
        <dbReference type="ARBA" id="ARBA00004651"/>
    </source>
</evidence>
<evidence type="ECO:0000256" key="3">
    <source>
        <dbReference type="ARBA" id="ARBA00022475"/>
    </source>
</evidence>
<keyword evidence="2 7" id="KW-0813">Transport</keyword>